<reference evidence="1 2" key="1">
    <citation type="journal article" date="2018" name="PLoS Genet.">
        <title>Population sequencing reveals clonal diversity and ancestral inbreeding in the grapevine cultivar Chardonnay.</title>
        <authorList>
            <person name="Roach M.J."/>
            <person name="Johnson D.L."/>
            <person name="Bohlmann J."/>
            <person name="van Vuuren H.J."/>
            <person name="Jones S.J."/>
            <person name="Pretorius I.S."/>
            <person name="Schmidt S.A."/>
            <person name="Borneman A.R."/>
        </authorList>
    </citation>
    <scope>NUCLEOTIDE SEQUENCE [LARGE SCALE GENOMIC DNA]</scope>
    <source>
        <strain evidence="2">cv. Chardonnay</strain>
        <tissue evidence="1">Leaf</tissue>
    </source>
</reference>
<dbReference type="Gene3D" id="3.80.10.10">
    <property type="entry name" value="Ribonuclease Inhibitor"/>
    <property type="match status" value="1"/>
</dbReference>
<dbReference type="EMBL" id="QGNW01001070">
    <property type="protein sequence ID" value="RVW56914.1"/>
    <property type="molecule type" value="Genomic_DNA"/>
</dbReference>
<dbReference type="PANTHER" id="PTHR13318">
    <property type="entry name" value="PARTNER OF PAIRED, ISOFORM B-RELATED"/>
    <property type="match status" value="1"/>
</dbReference>
<protein>
    <submittedName>
        <fullName evidence="1">F-box/LRR-repeat protein 3</fullName>
    </submittedName>
</protein>
<name>A0A438FAG6_VITVI</name>
<sequence>MMESPMLELVVQSLPEIDLYRCICITDVGIEAIAHGCPDLEMINTAYCDKVTDASLESLSKCLRLKALEIRGCPGVSSVGLSAIALGCNSSFPTSDVGLLALASISSLQNITILHLTGLTSNGLAAALLACKGLMKVKLHRFF</sequence>
<accession>A0A438FAG6</accession>
<dbReference type="InterPro" id="IPR032675">
    <property type="entry name" value="LRR_dom_sf"/>
</dbReference>
<gene>
    <name evidence="1" type="primary">FBL3_7</name>
    <name evidence="1" type="ORF">CK203_078553</name>
</gene>
<dbReference type="PANTHER" id="PTHR13318:SF37">
    <property type="entry name" value="F-BOX DOMAIN-CONTAINING PROTEIN"/>
    <property type="match status" value="1"/>
</dbReference>
<organism evidence="1 2">
    <name type="scientific">Vitis vinifera</name>
    <name type="common">Grape</name>
    <dbReference type="NCBI Taxonomy" id="29760"/>
    <lineage>
        <taxon>Eukaryota</taxon>
        <taxon>Viridiplantae</taxon>
        <taxon>Streptophyta</taxon>
        <taxon>Embryophyta</taxon>
        <taxon>Tracheophyta</taxon>
        <taxon>Spermatophyta</taxon>
        <taxon>Magnoliopsida</taxon>
        <taxon>eudicotyledons</taxon>
        <taxon>Gunneridae</taxon>
        <taxon>Pentapetalae</taxon>
        <taxon>rosids</taxon>
        <taxon>Vitales</taxon>
        <taxon>Vitaceae</taxon>
        <taxon>Viteae</taxon>
        <taxon>Vitis</taxon>
    </lineage>
</organism>
<evidence type="ECO:0000313" key="2">
    <source>
        <dbReference type="Proteomes" id="UP000288805"/>
    </source>
</evidence>
<dbReference type="SUPFAM" id="SSF52047">
    <property type="entry name" value="RNI-like"/>
    <property type="match status" value="1"/>
</dbReference>
<dbReference type="InterPro" id="IPR006553">
    <property type="entry name" value="Leu-rich_rpt_Cys-con_subtyp"/>
</dbReference>
<dbReference type="SMART" id="SM00367">
    <property type="entry name" value="LRR_CC"/>
    <property type="match status" value="3"/>
</dbReference>
<comment type="caution">
    <text evidence="1">The sequence shown here is derived from an EMBL/GenBank/DDBJ whole genome shotgun (WGS) entry which is preliminary data.</text>
</comment>
<dbReference type="AlphaFoldDB" id="A0A438FAG6"/>
<dbReference type="Proteomes" id="UP000288805">
    <property type="component" value="Unassembled WGS sequence"/>
</dbReference>
<evidence type="ECO:0000313" key="1">
    <source>
        <dbReference type="EMBL" id="RVW56914.1"/>
    </source>
</evidence>
<proteinExistence type="predicted"/>